<organism evidence="1 2">
    <name type="scientific">[Empedobacter] haloabium</name>
    <dbReference type="NCBI Taxonomy" id="592317"/>
    <lineage>
        <taxon>Bacteria</taxon>
        <taxon>Pseudomonadati</taxon>
        <taxon>Pseudomonadota</taxon>
        <taxon>Betaproteobacteria</taxon>
        <taxon>Burkholderiales</taxon>
        <taxon>Oxalobacteraceae</taxon>
        <taxon>Telluria group</taxon>
        <taxon>Telluria group incertae sedis</taxon>
    </lineage>
</organism>
<gene>
    <name evidence="1" type="ORF">E7V67_010095</name>
</gene>
<evidence type="ECO:0000313" key="1">
    <source>
        <dbReference type="EMBL" id="WUR15428.1"/>
    </source>
</evidence>
<reference evidence="1 2" key="1">
    <citation type="journal article" date="2019" name="Int. J. Syst. Evol. Microbiol.">
        <title>The Draft Whole-Genome Sequence of the Antibiotic Producer Empedobacter haloabium ATCC 31962 Provides Indications for Its Taxonomic Reclassification.</title>
        <authorList>
            <person name="Miess H."/>
            <person name="Arlt P."/>
            <person name="Apel A.K."/>
            <person name="Weber T."/>
            <person name="Nieselt K."/>
            <person name="Hanssen F."/>
            <person name="Czemmel S."/>
            <person name="Nahnsen S."/>
            <person name="Gross H."/>
        </authorList>
    </citation>
    <scope>NUCLEOTIDE SEQUENCE [LARGE SCALE GENOMIC DNA]</scope>
    <source>
        <strain evidence="1 2">ATCC 31962</strain>
    </source>
</reference>
<name>A0ABZ1URW8_9BURK</name>
<evidence type="ECO:0000313" key="2">
    <source>
        <dbReference type="Proteomes" id="UP000321323"/>
    </source>
</evidence>
<proteinExistence type="predicted"/>
<keyword evidence="2" id="KW-1185">Reference proteome</keyword>
<sequence length="204" mass="22340">MTSKLQSIFTLPILTSLLLTGCGGGDDSDQAKAPLIPPLAQTEVVIGPASQGAQMKWPDRSTINGGAGKTLDGVGCLLNEDYHIHAHLTIIYNGETLRIPKNIGLTGCAYELHTHDWSGVLHVETDRQKQFTLGQFYSVWGMPLSRKNVAYLQSDEIRFFRVNNGRVAEYLDDPVLMPITAGESIIIVIGPLPPTLPRYTWPGQ</sequence>
<dbReference type="EMBL" id="CP136508">
    <property type="protein sequence ID" value="WUR15428.1"/>
    <property type="molecule type" value="Genomic_DNA"/>
</dbReference>
<dbReference type="PROSITE" id="PS51257">
    <property type="entry name" value="PROKAR_LIPOPROTEIN"/>
    <property type="match status" value="1"/>
</dbReference>
<dbReference type="Proteomes" id="UP000321323">
    <property type="component" value="Chromosome"/>
</dbReference>
<protein>
    <submittedName>
        <fullName evidence="1">Uncharacterized protein</fullName>
    </submittedName>
</protein>
<accession>A0ABZ1URW8</accession>